<dbReference type="GO" id="GO:0008652">
    <property type="term" value="P:amino acid biosynthetic process"/>
    <property type="evidence" value="ECO:0007669"/>
    <property type="project" value="UniProtKB-KW"/>
</dbReference>
<comment type="catalytic activity">
    <reaction evidence="9">
        <text>7-phospho-2-dehydro-3-deoxy-D-arabino-heptonate = 3-dehydroquinate + phosphate</text>
        <dbReference type="Rhea" id="RHEA:21968"/>
        <dbReference type="ChEBI" id="CHEBI:32364"/>
        <dbReference type="ChEBI" id="CHEBI:43474"/>
        <dbReference type="ChEBI" id="CHEBI:58394"/>
        <dbReference type="EC" id="4.2.3.4"/>
    </reaction>
</comment>
<comment type="caution">
    <text evidence="9">Lacks conserved residue(s) required for the propagation of feature annotation.</text>
</comment>
<feature type="binding site" evidence="9">
    <location>
        <position position="145"/>
    </location>
    <ligand>
        <name>NAD(+)</name>
        <dbReference type="ChEBI" id="CHEBI:57540"/>
    </ligand>
</feature>
<gene>
    <name evidence="9 13" type="primary">aroB</name>
    <name evidence="13" type="ORF">IAA63_01020</name>
</gene>
<dbReference type="FunFam" id="3.40.50.1970:FF:000007">
    <property type="entry name" value="Pentafunctional AROM polypeptide"/>
    <property type="match status" value="1"/>
</dbReference>
<dbReference type="GO" id="GO:0009073">
    <property type="term" value="P:aromatic amino acid family biosynthetic process"/>
    <property type="evidence" value="ECO:0007669"/>
    <property type="project" value="UniProtKB-KW"/>
</dbReference>
<reference evidence="13" key="1">
    <citation type="submission" date="2020-10" db="EMBL/GenBank/DDBJ databases">
        <authorList>
            <person name="Gilroy R."/>
        </authorList>
    </citation>
    <scope>NUCLEOTIDE SEQUENCE</scope>
    <source>
        <strain evidence="13">ChiBcec2-4451</strain>
    </source>
</reference>
<comment type="similarity">
    <text evidence="9">Belongs to the sugar phosphate cyclases superfamily. Dehydroquinate synthase family.</text>
</comment>
<feature type="binding site" evidence="9">
    <location>
        <begin position="108"/>
        <end position="112"/>
    </location>
    <ligand>
        <name>NAD(+)</name>
        <dbReference type="ChEBI" id="CHEBI:57540"/>
    </ligand>
</feature>
<feature type="domain" description="3-dehydroquinate synthase C-terminal" evidence="12">
    <location>
        <begin position="184"/>
        <end position="326"/>
    </location>
</feature>
<evidence type="ECO:0000256" key="10">
    <source>
        <dbReference type="NCBIfam" id="TIGR01357"/>
    </source>
</evidence>
<feature type="binding site" evidence="9">
    <location>
        <begin position="74"/>
        <end position="79"/>
    </location>
    <ligand>
        <name>NAD(+)</name>
        <dbReference type="ChEBI" id="CHEBI:57540"/>
    </ligand>
</feature>
<evidence type="ECO:0000259" key="11">
    <source>
        <dbReference type="Pfam" id="PF01761"/>
    </source>
</evidence>
<keyword evidence="8 9" id="KW-0170">Cobalt</keyword>
<dbReference type="EMBL" id="DVON01000025">
    <property type="protein sequence ID" value="HIV11707.1"/>
    <property type="molecule type" value="Genomic_DNA"/>
</dbReference>
<dbReference type="EC" id="4.2.3.4" evidence="9 10"/>
<keyword evidence="9" id="KW-0057">Aromatic amino acid biosynthesis</keyword>
<comment type="cofactor">
    <cofactor evidence="9">
        <name>Co(2+)</name>
        <dbReference type="ChEBI" id="CHEBI:48828"/>
    </cofactor>
    <cofactor evidence="9">
        <name>Zn(2+)</name>
        <dbReference type="ChEBI" id="CHEBI:29105"/>
    </cofactor>
    <text evidence="9">Binds 1 divalent metal cation per subunit. Can use either Co(2+) or Zn(2+).</text>
</comment>
<evidence type="ECO:0000256" key="7">
    <source>
        <dbReference type="ARBA" id="ARBA00023239"/>
    </source>
</evidence>
<dbReference type="PANTHER" id="PTHR43622:SF1">
    <property type="entry name" value="3-DEHYDROQUINATE SYNTHASE"/>
    <property type="match status" value="1"/>
</dbReference>
<dbReference type="InterPro" id="IPR030960">
    <property type="entry name" value="DHQS/DOIS_N"/>
</dbReference>
<keyword evidence="9" id="KW-0963">Cytoplasm</keyword>
<proteinExistence type="inferred from homology"/>
<dbReference type="GO" id="GO:0003856">
    <property type="term" value="F:3-dehydroquinate synthase activity"/>
    <property type="evidence" value="ECO:0007669"/>
    <property type="project" value="UniProtKB-UniRule"/>
</dbReference>
<evidence type="ECO:0000256" key="4">
    <source>
        <dbReference type="ARBA" id="ARBA00022741"/>
    </source>
</evidence>
<dbReference type="SUPFAM" id="SSF56796">
    <property type="entry name" value="Dehydroquinate synthase-like"/>
    <property type="match status" value="1"/>
</dbReference>
<keyword evidence="5 9" id="KW-0862">Zinc</keyword>
<evidence type="ECO:0000259" key="12">
    <source>
        <dbReference type="Pfam" id="PF24621"/>
    </source>
</evidence>
<dbReference type="InterPro" id="IPR050071">
    <property type="entry name" value="Dehydroquinate_synthase"/>
</dbReference>
<name>A0A9D1NSH0_9FIRM</name>
<dbReference type="InterPro" id="IPR030963">
    <property type="entry name" value="DHQ_synth_fam"/>
</dbReference>
<dbReference type="PANTHER" id="PTHR43622">
    <property type="entry name" value="3-DEHYDROQUINATE SYNTHASE"/>
    <property type="match status" value="1"/>
</dbReference>
<evidence type="ECO:0000256" key="5">
    <source>
        <dbReference type="ARBA" id="ARBA00022833"/>
    </source>
</evidence>
<sequence length="368" mass="40911">MSKRIRVHREGVFDYSIVWENHFSGLSEEIKSLKPAGSRICVVTDSRVGTLYQKAVCQELERTGLHVDVFVFPEGEASKNLNTVQDLYRFLIEHRYTRKDLLAALGGGVVGDLTGFAAATYLRGVDFIQIPTTLLAQVDSSVGGKTGVDFDQYKNMVGAFHQPRLVYMNMEVLKTLDADQFASGMGEVLKTALIRDGAFYEWIINHMEPIMDRTGAVLAKMIQKCCQIKSSVVESDPTEKGERAILNLGHTVGHAIEKLKDFQLLHGHCVALGTVAAAYISFRRGYLSTEEFYEIRDMNVGFDLPIFFDGLTAEEILRATKSDKKMANGQIRFILLKKIGQAVIDDAVTDAEIIEAVNFINGDLIDGE</sequence>
<dbReference type="Proteomes" id="UP000886723">
    <property type="component" value="Unassembled WGS sequence"/>
</dbReference>
<evidence type="ECO:0000256" key="1">
    <source>
        <dbReference type="ARBA" id="ARBA00001911"/>
    </source>
</evidence>
<protein>
    <recommendedName>
        <fullName evidence="9 10">3-dehydroquinate synthase</fullName>
        <shortName evidence="9">DHQS</shortName>
        <ecNumber evidence="9 10">4.2.3.4</ecNumber>
    </recommendedName>
</protein>
<comment type="cofactor">
    <cofactor evidence="2">
        <name>Zn(2+)</name>
        <dbReference type="ChEBI" id="CHEBI:29105"/>
    </cofactor>
</comment>
<comment type="pathway">
    <text evidence="9">Metabolic intermediate biosynthesis; chorismate biosynthesis; chorismate from D-erythrose 4-phosphate and phosphoenolpyruvate: step 2/7.</text>
</comment>
<reference evidence="13" key="2">
    <citation type="journal article" date="2021" name="PeerJ">
        <title>Extensive microbial diversity within the chicken gut microbiome revealed by metagenomics and culture.</title>
        <authorList>
            <person name="Gilroy R."/>
            <person name="Ravi A."/>
            <person name="Getino M."/>
            <person name="Pursley I."/>
            <person name="Horton D.L."/>
            <person name="Alikhan N.F."/>
            <person name="Baker D."/>
            <person name="Gharbi K."/>
            <person name="Hall N."/>
            <person name="Watson M."/>
            <person name="Adriaenssens E.M."/>
            <person name="Foster-Nyarko E."/>
            <person name="Jarju S."/>
            <person name="Secka A."/>
            <person name="Antonio M."/>
            <person name="Oren A."/>
            <person name="Chaudhuri R.R."/>
            <person name="La Ragione R."/>
            <person name="Hildebrand F."/>
            <person name="Pallen M.J."/>
        </authorList>
    </citation>
    <scope>NUCLEOTIDE SEQUENCE</scope>
    <source>
        <strain evidence="13">ChiBcec2-4451</strain>
    </source>
</reference>
<dbReference type="GO" id="GO:0000166">
    <property type="term" value="F:nucleotide binding"/>
    <property type="evidence" value="ECO:0007669"/>
    <property type="project" value="UniProtKB-KW"/>
</dbReference>
<evidence type="ECO:0000256" key="8">
    <source>
        <dbReference type="ARBA" id="ARBA00023285"/>
    </source>
</evidence>
<evidence type="ECO:0000313" key="13">
    <source>
        <dbReference type="EMBL" id="HIV11707.1"/>
    </source>
</evidence>
<comment type="function">
    <text evidence="9">Catalyzes the conversion of 3-deoxy-D-arabino-heptulosonate 7-phosphate (DAHP) to dehydroquinate (DHQ).</text>
</comment>
<dbReference type="InterPro" id="IPR056179">
    <property type="entry name" value="DHQS_C"/>
</dbReference>
<evidence type="ECO:0000256" key="9">
    <source>
        <dbReference type="HAMAP-Rule" id="MF_00110"/>
    </source>
</evidence>
<keyword evidence="7 9" id="KW-0456">Lyase</keyword>
<dbReference type="PIRSF" id="PIRSF001455">
    <property type="entry name" value="DHQ_synth"/>
    <property type="match status" value="1"/>
</dbReference>
<dbReference type="GO" id="GO:0046872">
    <property type="term" value="F:metal ion binding"/>
    <property type="evidence" value="ECO:0007669"/>
    <property type="project" value="UniProtKB-KW"/>
</dbReference>
<dbReference type="GO" id="GO:0009423">
    <property type="term" value="P:chorismate biosynthetic process"/>
    <property type="evidence" value="ECO:0007669"/>
    <property type="project" value="UniProtKB-UniRule"/>
</dbReference>
<comment type="caution">
    <text evidence="13">The sequence shown here is derived from an EMBL/GenBank/DDBJ whole genome shotgun (WGS) entry which is preliminary data.</text>
</comment>
<keyword evidence="9" id="KW-0028">Amino-acid biosynthesis</keyword>
<comment type="subcellular location">
    <subcellularLocation>
        <location evidence="9">Cytoplasm</location>
    </subcellularLocation>
</comment>
<dbReference type="Pfam" id="PF01761">
    <property type="entry name" value="DHQ_synthase"/>
    <property type="match status" value="1"/>
</dbReference>
<evidence type="ECO:0000256" key="3">
    <source>
        <dbReference type="ARBA" id="ARBA00022723"/>
    </source>
</evidence>
<comment type="cofactor">
    <cofactor evidence="1 9">
        <name>NAD(+)</name>
        <dbReference type="ChEBI" id="CHEBI:57540"/>
    </cofactor>
</comment>
<keyword evidence="3 9" id="KW-0479">Metal-binding</keyword>
<feature type="binding site" evidence="9">
    <location>
        <position position="266"/>
    </location>
    <ligand>
        <name>Zn(2+)</name>
        <dbReference type="ChEBI" id="CHEBI:29105"/>
    </ligand>
</feature>
<organism evidence="13 14">
    <name type="scientific">Candidatus Pullilachnospira stercoravium</name>
    <dbReference type="NCBI Taxonomy" id="2840913"/>
    <lineage>
        <taxon>Bacteria</taxon>
        <taxon>Bacillati</taxon>
        <taxon>Bacillota</taxon>
        <taxon>Clostridia</taxon>
        <taxon>Lachnospirales</taxon>
        <taxon>Lachnospiraceae</taxon>
        <taxon>Lachnospiraceae incertae sedis</taxon>
        <taxon>Candidatus Pullilachnospira</taxon>
    </lineage>
</organism>
<dbReference type="HAMAP" id="MF_00110">
    <property type="entry name" value="DHQ_synthase"/>
    <property type="match status" value="1"/>
</dbReference>
<keyword evidence="4 9" id="KW-0547">Nucleotide-binding</keyword>
<evidence type="ECO:0000256" key="6">
    <source>
        <dbReference type="ARBA" id="ARBA00023027"/>
    </source>
</evidence>
<feature type="binding site" evidence="9">
    <location>
        <position position="250"/>
    </location>
    <ligand>
        <name>Zn(2+)</name>
        <dbReference type="ChEBI" id="CHEBI:29105"/>
    </ligand>
</feature>
<feature type="binding site" evidence="9">
    <location>
        <position position="187"/>
    </location>
    <ligand>
        <name>Zn(2+)</name>
        <dbReference type="ChEBI" id="CHEBI:29105"/>
    </ligand>
</feature>
<dbReference type="Gene3D" id="3.40.50.1970">
    <property type="match status" value="1"/>
</dbReference>
<dbReference type="AlphaFoldDB" id="A0A9D1NSH0"/>
<accession>A0A9D1NSH0</accession>
<feature type="binding site" evidence="9">
    <location>
        <begin position="132"/>
        <end position="133"/>
    </location>
    <ligand>
        <name>NAD(+)</name>
        <dbReference type="ChEBI" id="CHEBI:57540"/>
    </ligand>
</feature>
<dbReference type="InterPro" id="IPR016037">
    <property type="entry name" value="DHQ_synth_AroB"/>
</dbReference>
<feature type="domain" description="3-dehydroquinate synthase N-terminal" evidence="11">
    <location>
        <begin position="70"/>
        <end position="182"/>
    </location>
</feature>
<feature type="binding site" evidence="9">
    <location>
        <position position="154"/>
    </location>
    <ligand>
        <name>NAD(+)</name>
        <dbReference type="ChEBI" id="CHEBI:57540"/>
    </ligand>
</feature>
<evidence type="ECO:0000256" key="2">
    <source>
        <dbReference type="ARBA" id="ARBA00001947"/>
    </source>
</evidence>
<evidence type="ECO:0000313" key="14">
    <source>
        <dbReference type="Proteomes" id="UP000886723"/>
    </source>
</evidence>
<dbReference type="GO" id="GO:0005737">
    <property type="term" value="C:cytoplasm"/>
    <property type="evidence" value="ECO:0007669"/>
    <property type="project" value="UniProtKB-SubCell"/>
</dbReference>
<keyword evidence="6 9" id="KW-0520">NAD</keyword>
<dbReference type="NCBIfam" id="TIGR01357">
    <property type="entry name" value="aroB"/>
    <property type="match status" value="1"/>
</dbReference>
<dbReference type="CDD" id="cd08195">
    <property type="entry name" value="DHQS"/>
    <property type="match status" value="1"/>
</dbReference>
<dbReference type="Gene3D" id="1.20.1090.10">
    <property type="entry name" value="Dehydroquinate synthase-like - alpha domain"/>
    <property type="match status" value="1"/>
</dbReference>
<dbReference type="Pfam" id="PF24621">
    <property type="entry name" value="DHQS_C"/>
    <property type="match status" value="1"/>
</dbReference>